<dbReference type="Proteomes" id="UP001609821">
    <property type="component" value="Unassembled WGS sequence"/>
</dbReference>
<evidence type="ECO:0000259" key="2">
    <source>
        <dbReference type="PROSITE" id="PS50943"/>
    </source>
</evidence>
<gene>
    <name evidence="3" type="ORF">ACHMWK_15745</name>
</gene>
<evidence type="ECO:0000256" key="1">
    <source>
        <dbReference type="ARBA" id="ARBA00023125"/>
    </source>
</evidence>
<dbReference type="Pfam" id="PF13560">
    <property type="entry name" value="HTH_31"/>
    <property type="match status" value="1"/>
</dbReference>
<accession>A0ABW7M0M0</accession>
<evidence type="ECO:0000313" key="4">
    <source>
        <dbReference type="Proteomes" id="UP001609821"/>
    </source>
</evidence>
<sequence>MVMPHTISQRPNVGIQSSRCKMWLVVRFRLVSTKSCSFIFHPCGMAFARPGAIGRYQCITWCVISWCVHDQNTSGHHPCMQPNQNLRKGFGQRVRELRTSQGFSQEAFADKCGFVRTYMSRIETGTANPSLDAAKVLADGLGMTLSELLQGL</sequence>
<dbReference type="InterPro" id="IPR050807">
    <property type="entry name" value="TransReg_Diox_bact_type"/>
</dbReference>
<dbReference type="InterPro" id="IPR001387">
    <property type="entry name" value="Cro/C1-type_HTH"/>
</dbReference>
<comment type="caution">
    <text evidence="3">The sequence shown here is derived from an EMBL/GenBank/DDBJ whole genome shotgun (WGS) entry which is preliminary data.</text>
</comment>
<dbReference type="PROSITE" id="PS50943">
    <property type="entry name" value="HTH_CROC1"/>
    <property type="match status" value="1"/>
</dbReference>
<keyword evidence="4" id="KW-1185">Reference proteome</keyword>
<name>A0ABW7M0M0_9PSED</name>
<dbReference type="PANTHER" id="PTHR46797:SF1">
    <property type="entry name" value="METHYLPHOSPHONATE SYNTHASE"/>
    <property type="match status" value="1"/>
</dbReference>
<protein>
    <submittedName>
        <fullName evidence="3">Helix-turn-helix domain-containing protein</fullName>
    </submittedName>
</protein>
<dbReference type="Gene3D" id="1.10.260.40">
    <property type="entry name" value="lambda repressor-like DNA-binding domains"/>
    <property type="match status" value="1"/>
</dbReference>
<proteinExistence type="predicted"/>
<dbReference type="SMART" id="SM00530">
    <property type="entry name" value="HTH_XRE"/>
    <property type="match status" value="1"/>
</dbReference>
<dbReference type="CDD" id="cd00093">
    <property type="entry name" value="HTH_XRE"/>
    <property type="match status" value="1"/>
</dbReference>
<dbReference type="RefSeq" id="WP_395247256.1">
    <property type="nucleotide sequence ID" value="NZ_JBINXB010000023.1"/>
</dbReference>
<dbReference type="EMBL" id="JBINXB010000023">
    <property type="protein sequence ID" value="MFH6567415.1"/>
    <property type="molecule type" value="Genomic_DNA"/>
</dbReference>
<keyword evidence="1" id="KW-0238">DNA-binding</keyword>
<dbReference type="InterPro" id="IPR010982">
    <property type="entry name" value="Lambda_DNA-bd_dom_sf"/>
</dbReference>
<organism evidence="3 4">
    <name type="scientific">Pseudomonas kulmbachensis</name>
    <dbReference type="NCBI Taxonomy" id="3043408"/>
    <lineage>
        <taxon>Bacteria</taxon>
        <taxon>Pseudomonadati</taxon>
        <taxon>Pseudomonadota</taxon>
        <taxon>Gammaproteobacteria</taxon>
        <taxon>Pseudomonadales</taxon>
        <taxon>Pseudomonadaceae</taxon>
        <taxon>Pseudomonas</taxon>
    </lineage>
</organism>
<dbReference type="SUPFAM" id="SSF47413">
    <property type="entry name" value="lambda repressor-like DNA-binding domains"/>
    <property type="match status" value="1"/>
</dbReference>
<feature type="domain" description="HTH cro/C1-type" evidence="2">
    <location>
        <begin position="94"/>
        <end position="148"/>
    </location>
</feature>
<dbReference type="PANTHER" id="PTHR46797">
    <property type="entry name" value="HTH-TYPE TRANSCRIPTIONAL REGULATOR"/>
    <property type="match status" value="1"/>
</dbReference>
<evidence type="ECO:0000313" key="3">
    <source>
        <dbReference type="EMBL" id="MFH6567415.1"/>
    </source>
</evidence>
<reference evidence="3 4" key="1">
    <citation type="submission" date="2024-10" db="EMBL/GenBank/DDBJ databases">
        <title>Aeromonas and Pseudomonas from the Cagarras Archipelago, Rio de Janeiro, Brazil.</title>
        <authorList>
            <person name="Canellas A.L.B."/>
            <person name="Laport M.S."/>
        </authorList>
    </citation>
    <scope>NUCLEOTIDE SEQUENCE [LARGE SCALE GENOMIC DNA]</scope>
    <source>
        <strain evidence="3 4">CPF-4</strain>
    </source>
</reference>